<organism evidence="1">
    <name type="scientific">Tanacetum cinerariifolium</name>
    <name type="common">Dalmatian daisy</name>
    <name type="synonym">Chrysanthemum cinerariifolium</name>
    <dbReference type="NCBI Taxonomy" id="118510"/>
    <lineage>
        <taxon>Eukaryota</taxon>
        <taxon>Viridiplantae</taxon>
        <taxon>Streptophyta</taxon>
        <taxon>Embryophyta</taxon>
        <taxon>Tracheophyta</taxon>
        <taxon>Spermatophyta</taxon>
        <taxon>Magnoliopsida</taxon>
        <taxon>eudicotyledons</taxon>
        <taxon>Gunneridae</taxon>
        <taxon>Pentapetalae</taxon>
        <taxon>asterids</taxon>
        <taxon>campanulids</taxon>
        <taxon>Asterales</taxon>
        <taxon>Asteraceae</taxon>
        <taxon>Asteroideae</taxon>
        <taxon>Anthemideae</taxon>
        <taxon>Anthemidinae</taxon>
        <taxon>Tanacetum</taxon>
    </lineage>
</organism>
<evidence type="ECO:0000313" key="1">
    <source>
        <dbReference type="EMBL" id="GEX60351.1"/>
    </source>
</evidence>
<accession>A0A699H869</accession>
<dbReference type="AlphaFoldDB" id="A0A699H869"/>
<proteinExistence type="predicted"/>
<gene>
    <name evidence="1" type="ORF">Tci_332326</name>
</gene>
<name>A0A699H869_TANCI</name>
<dbReference type="EMBL" id="BKCJ010118304">
    <property type="protein sequence ID" value="GEX60351.1"/>
    <property type="molecule type" value="Genomic_DNA"/>
</dbReference>
<comment type="caution">
    <text evidence="1">The sequence shown here is derived from an EMBL/GenBank/DDBJ whole genome shotgun (WGS) entry which is preliminary data.</text>
</comment>
<protein>
    <submittedName>
        <fullName evidence="1">Uncharacterized protein</fullName>
    </submittedName>
</protein>
<reference evidence="1" key="1">
    <citation type="journal article" date="2019" name="Sci. Rep.">
        <title>Draft genome of Tanacetum cinerariifolium, the natural source of mosquito coil.</title>
        <authorList>
            <person name="Yamashiro T."/>
            <person name="Shiraishi A."/>
            <person name="Satake H."/>
            <person name="Nakayama K."/>
        </authorList>
    </citation>
    <scope>NUCLEOTIDE SEQUENCE</scope>
</reference>
<sequence length="180" mass="20164">MLKTGQRARSSAGRDLAHWLSFEISRMRPGFNTKWTKASTLGEEILRLQDLGPNTPTAGQDRDAISIDEPQGTYTDVEIYEIKKMLELQHEIDRGSGVGVAGVEMMSLRVYNLVNFSRKKSKKSLLCRLLRSNYCLVAGDMSPGKVAHVIGDTMYIFDSVNYGNTLSSEMSPEILMRKIN</sequence>